<keyword evidence="1" id="KW-1133">Transmembrane helix</keyword>
<evidence type="ECO:0000313" key="2">
    <source>
        <dbReference type="EMBL" id="NAW64813.1"/>
    </source>
</evidence>
<comment type="caution">
    <text evidence="2">The sequence shown here is derived from an EMBL/GenBank/DDBJ whole genome shotgun (WGS) entry which is preliminary data.</text>
</comment>
<evidence type="ECO:0000256" key="1">
    <source>
        <dbReference type="SAM" id="Phobius"/>
    </source>
</evidence>
<dbReference type="NCBIfam" id="TIGR02115">
    <property type="entry name" value="potass_kdpF"/>
    <property type="match status" value="1"/>
</dbReference>
<evidence type="ECO:0000313" key="3">
    <source>
        <dbReference type="Proteomes" id="UP000465712"/>
    </source>
</evidence>
<accession>A0A7X4W9V6</accession>
<dbReference type="GO" id="GO:0005886">
    <property type="term" value="C:plasma membrane"/>
    <property type="evidence" value="ECO:0007669"/>
    <property type="project" value="InterPro"/>
</dbReference>
<dbReference type="Pfam" id="PF09604">
    <property type="entry name" value="Potass_KdpF"/>
    <property type="match status" value="1"/>
</dbReference>
<keyword evidence="1" id="KW-0472">Membrane</keyword>
<name>A0A7X4W9V6_9GAMM</name>
<sequence>MINQSRRVTVDWLLLALSAALFIYLMWAVFVPEKF</sequence>
<feature type="transmembrane region" description="Helical" evidence="1">
    <location>
        <begin position="12"/>
        <end position="30"/>
    </location>
</feature>
<dbReference type="InterPro" id="IPR011726">
    <property type="entry name" value="KdpF"/>
</dbReference>
<proteinExistence type="predicted"/>
<dbReference type="EMBL" id="WXWW01000099">
    <property type="protein sequence ID" value="NAW64813.1"/>
    <property type="molecule type" value="Genomic_DNA"/>
</dbReference>
<reference evidence="2 3" key="1">
    <citation type="submission" date="2017-05" db="EMBL/GenBank/DDBJ databases">
        <title>High clonality and local adaptation shapes Vibrionaceae linages within an endangered oasis.</title>
        <authorList>
            <person name="Vazquez-Rosas-Landa M."/>
        </authorList>
    </citation>
    <scope>NUCLEOTIDE SEQUENCE [LARGE SCALE GENOMIC DNA]</scope>
    <source>
        <strain evidence="2 3">P46_P4S1P180</strain>
    </source>
</reference>
<gene>
    <name evidence="2" type="primary">kdpF</name>
    <name evidence="2" type="ORF">CAG72_06245</name>
</gene>
<dbReference type="Proteomes" id="UP000465712">
    <property type="component" value="Unassembled WGS sequence"/>
</dbReference>
<organism evidence="2 3">
    <name type="scientific">Photobacterium halotolerans</name>
    <dbReference type="NCBI Taxonomy" id="265726"/>
    <lineage>
        <taxon>Bacteria</taxon>
        <taxon>Pseudomonadati</taxon>
        <taxon>Pseudomonadota</taxon>
        <taxon>Gammaproteobacteria</taxon>
        <taxon>Vibrionales</taxon>
        <taxon>Vibrionaceae</taxon>
        <taxon>Photobacterium</taxon>
    </lineage>
</organism>
<dbReference type="GO" id="GO:0008556">
    <property type="term" value="F:P-type potassium transmembrane transporter activity"/>
    <property type="evidence" value="ECO:0007669"/>
    <property type="project" value="InterPro"/>
</dbReference>
<keyword evidence="1" id="KW-0812">Transmembrane</keyword>
<dbReference type="AlphaFoldDB" id="A0A7X4W9V6"/>
<protein>
    <submittedName>
        <fullName evidence="2">K(+)-transporting ATPase subunit F</fullName>
    </submittedName>
</protein>